<keyword evidence="1" id="KW-0694">RNA-binding</keyword>
<dbReference type="GO" id="GO:0015074">
    <property type="term" value="P:DNA integration"/>
    <property type="evidence" value="ECO:0007669"/>
    <property type="project" value="InterPro"/>
</dbReference>
<keyword evidence="4" id="KW-1185">Reference proteome</keyword>
<dbReference type="GO" id="GO:0005634">
    <property type="term" value="C:nucleus"/>
    <property type="evidence" value="ECO:0007669"/>
    <property type="project" value="UniProtKB-ARBA"/>
</dbReference>
<gene>
    <name evidence="3" type="ORF">HYDPIDRAFT_48912</name>
</gene>
<dbReference type="Proteomes" id="UP000053820">
    <property type="component" value="Unassembled WGS sequence"/>
</dbReference>
<evidence type="ECO:0000313" key="3">
    <source>
        <dbReference type="EMBL" id="KIJ61796.1"/>
    </source>
</evidence>
<proteinExistence type="predicted"/>
<dbReference type="SUPFAM" id="SSF53098">
    <property type="entry name" value="Ribonuclease H-like"/>
    <property type="match status" value="1"/>
</dbReference>
<dbReference type="InterPro" id="IPR036397">
    <property type="entry name" value="RNaseH_sf"/>
</dbReference>
<organism evidence="3 4">
    <name type="scientific">Hydnomerulius pinastri MD-312</name>
    <dbReference type="NCBI Taxonomy" id="994086"/>
    <lineage>
        <taxon>Eukaryota</taxon>
        <taxon>Fungi</taxon>
        <taxon>Dikarya</taxon>
        <taxon>Basidiomycota</taxon>
        <taxon>Agaricomycotina</taxon>
        <taxon>Agaricomycetes</taxon>
        <taxon>Agaricomycetidae</taxon>
        <taxon>Boletales</taxon>
        <taxon>Boletales incertae sedis</taxon>
        <taxon>Leucogyrophana</taxon>
    </lineage>
</organism>
<feature type="non-terminal residue" evidence="3">
    <location>
        <position position="50"/>
    </location>
</feature>
<dbReference type="GO" id="GO:0003723">
    <property type="term" value="F:RNA binding"/>
    <property type="evidence" value="ECO:0007669"/>
    <property type="project" value="UniProtKB-KW"/>
</dbReference>
<dbReference type="AlphaFoldDB" id="A0A0C9WC59"/>
<dbReference type="HOGENOM" id="CLU_200849_0_0_1"/>
<reference evidence="3 4" key="1">
    <citation type="submission" date="2014-04" db="EMBL/GenBank/DDBJ databases">
        <title>Evolutionary Origins and Diversification of the Mycorrhizal Mutualists.</title>
        <authorList>
            <consortium name="DOE Joint Genome Institute"/>
            <consortium name="Mycorrhizal Genomics Consortium"/>
            <person name="Kohler A."/>
            <person name="Kuo A."/>
            <person name="Nagy L.G."/>
            <person name="Floudas D."/>
            <person name="Copeland A."/>
            <person name="Barry K.W."/>
            <person name="Cichocki N."/>
            <person name="Veneault-Fourrey C."/>
            <person name="LaButti K."/>
            <person name="Lindquist E.A."/>
            <person name="Lipzen A."/>
            <person name="Lundell T."/>
            <person name="Morin E."/>
            <person name="Murat C."/>
            <person name="Riley R."/>
            <person name="Ohm R."/>
            <person name="Sun H."/>
            <person name="Tunlid A."/>
            <person name="Henrissat B."/>
            <person name="Grigoriev I.V."/>
            <person name="Hibbett D.S."/>
            <person name="Martin F."/>
        </authorList>
    </citation>
    <scope>NUCLEOTIDE SEQUENCE [LARGE SCALE GENOMIC DNA]</scope>
    <source>
        <strain evidence="3 4">MD-312</strain>
    </source>
</reference>
<feature type="domain" description="Integrase catalytic" evidence="2">
    <location>
        <begin position="1"/>
        <end position="50"/>
    </location>
</feature>
<dbReference type="OrthoDB" id="2659729at2759"/>
<evidence type="ECO:0000256" key="1">
    <source>
        <dbReference type="ARBA" id="ARBA00022884"/>
    </source>
</evidence>
<evidence type="ECO:0000259" key="2">
    <source>
        <dbReference type="PROSITE" id="PS50994"/>
    </source>
</evidence>
<feature type="non-terminal residue" evidence="3">
    <location>
        <position position="1"/>
    </location>
</feature>
<protein>
    <recommendedName>
        <fullName evidence="2">Integrase catalytic domain-containing protein</fullName>
    </recommendedName>
</protein>
<sequence length="50" mass="5622">SDNGELKSDSLREWLLLRGTAHQFTAPNTSAQNGRVERLHRTLMGKARAM</sequence>
<accession>A0A0C9WC59</accession>
<name>A0A0C9WC59_9AGAM</name>
<dbReference type="Gene3D" id="3.30.420.10">
    <property type="entry name" value="Ribonuclease H-like superfamily/Ribonuclease H"/>
    <property type="match status" value="1"/>
</dbReference>
<evidence type="ECO:0000313" key="4">
    <source>
        <dbReference type="Proteomes" id="UP000053820"/>
    </source>
</evidence>
<dbReference type="PROSITE" id="PS50994">
    <property type="entry name" value="INTEGRASE"/>
    <property type="match status" value="1"/>
</dbReference>
<dbReference type="InterPro" id="IPR012337">
    <property type="entry name" value="RNaseH-like_sf"/>
</dbReference>
<dbReference type="InterPro" id="IPR001584">
    <property type="entry name" value="Integrase_cat-core"/>
</dbReference>
<dbReference type="EMBL" id="KN839860">
    <property type="protein sequence ID" value="KIJ61796.1"/>
    <property type="molecule type" value="Genomic_DNA"/>
</dbReference>